<evidence type="ECO:0000313" key="7">
    <source>
        <dbReference type="Proteomes" id="UP000595374"/>
    </source>
</evidence>
<evidence type="ECO:0000256" key="3">
    <source>
        <dbReference type="ARBA" id="ARBA00022989"/>
    </source>
</evidence>
<feature type="transmembrane region" description="Helical" evidence="5">
    <location>
        <begin position="88"/>
        <end position="107"/>
    </location>
</feature>
<dbReference type="Proteomes" id="UP000595374">
    <property type="component" value="Chromosome"/>
</dbReference>
<feature type="transmembrane region" description="Helical" evidence="5">
    <location>
        <begin position="7"/>
        <end position="26"/>
    </location>
</feature>
<organism evidence="6 7">
    <name type="scientific">Brevibacterium casei</name>
    <dbReference type="NCBI Taxonomy" id="33889"/>
    <lineage>
        <taxon>Bacteria</taxon>
        <taxon>Bacillati</taxon>
        <taxon>Actinomycetota</taxon>
        <taxon>Actinomycetes</taxon>
        <taxon>Micrococcales</taxon>
        <taxon>Brevibacteriaceae</taxon>
        <taxon>Brevibacterium</taxon>
    </lineage>
</organism>
<evidence type="ECO:0000256" key="1">
    <source>
        <dbReference type="ARBA" id="ARBA00004141"/>
    </source>
</evidence>
<feature type="transmembrane region" description="Helical" evidence="5">
    <location>
        <begin position="155"/>
        <end position="181"/>
    </location>
</feature>
<keyword evidence="2 5" id="KW-0812">Transmembrane</keyword>
<dbReference type="Pfam" id="PF07681">
    <property type="entry name" value="DoxX"/>
    <property type="match status" value="1"/>
</dbReference>
<proteinExistence type="predicted"/>
<protein>
    <submittedName>
        <fullName evidence="6">DoxX family protein</fullName>
    </submittedName>
</protein>
<name>A0A7T4A2B2_9MICO</name>
<reference evidence="6 7" key="1">
    <citation type="submission" date="2020-12" db="EMBL/GenBank/DDBJ databases">
        <title>FDA dAtabase for Regulatory Grade micrObial Sequences (FDA-ARGOS): Supporting development and validation of Infectious Disease Dx tests.</title>
        <authorList>
            <person name="Sproer C."/>
            <person name="Gronow S."/>
            <person name="Severitt S."/>
            <person name="Schroder I."/>
            <person name="Tallon L."/>
            <person name="Sadzewicz L."/>
            <person name="Zhao X."/>
            <person name="Boylan J."/>
            <person name="Ott S."/>
            <person name="Bowen H."/>
            <person name="Vavikolanu K."/>
            <person name="Mehta A."/>
            <person name="Aluvathingal J."/>
            <person name="Nadendla S."/>
            <person name="Lowell S."/>
            <person name="Myers T."/>
            <person name="Yan Y."/>
            <person name="Sichtig H."/>
        </authorList>
    </citation>
    <scope>NUCLEOTIDE SEQUENCE [LARGE SCALE GENOMIC DNA]</scope>
    <source>
        <strain evidence="6 7">FDAARGOS_990</strain>
    </source>
</reference>
<dbReference type="AlphaFoldDB" id="A0A7T4A2B2"/>
<dbReference type="GO" id="GO:0016020">
    <property type="term" value="C:membrane"/>
    <property type="evidence" value="ECO:0007669"/>
    <property type="project" value="UniProtKB-SubCell"/>
</dbReference>
<accession>A0A7T4A2B2</accession>
<evidence type="ECO:0000256" key="5">
    <source>
        <dbReference type="SAM" id="Phobius"/>
    </source>
</evidence>
<evidence type="ECO:0000256" key="2">
    <source>
        <dbReference type="ARBA" id="ARBA00022692"/>
    </source>
</evidence>
<evidence type="ECO:0000256" key="4">
    <source>
        <dbReference type="ARBA" id="ARBA00023136"/>
    </source>
</evidence>
<evidence type="ECO:0000313" key="6">
    <source>
        <dbReference type="EMBL" id="QQB16023.1"/>
    </source>
</evidence>
<dbReference type="EMBL" id="CP065989">
    <property type="protein sequence ID" value="QQB16023.1"/>
    <property type="molecule type" value="Genomic_DNA"/>
</dbReference>
<keyword evidence="4 5" id="KW-0472">Membrane</keyword>
<feature type="transmembrane region" description="Helical" evidence="5">
    <location>
        <begin position="58"/>
        <end position="81"/>
    </location>
</feature>
<sequence length="327" mass="35614">MLRSALWAAHWVLRIWLAGYLLIYGWSKVYLVQMGYADFSDALVQYGEMSPMGVLWRFMAFSPTVQVLAGLAEVLAAVLLLFRRTVWLGALLAAVDMSVVFLLNLTFDVPVKQLSGLMAVAGIVLLAPNLIRLGRFLLGLPTGRPVHGRISSHRIVVAVTKWTSPALALLLIIGSGVAFGLRANWGQPDPVPAVAGVYRATDSGSRTLEGAEISQVAFGQNAFDGRARLSIRYADGSFQDGRYTVSAADPGADDSGRLDVTLFPKLDGDQGLVRDPVLETSLDYAIDSSGQVRLTGDGLDVTLVSDPERRYLFDREFSWEPSEPINR</sequence>
<feature type="transmembrane region" description="Helical" evidence="5">
    <location>
        <begin position="113"/>
        <end position="134"/>
    </location>
</feature>
<dbReference type="InterPro" id="IPR032808">
    <property type="entry name" value="DoxX"/>
</dbReference>
<gene>
    <name evidence="6" type="ORF">I6H47_06195</name>
</gene>
<keyword evidence="3 5" id="KW-1133">Transmembrane helix</keyword>
<comment type="subcellular location">
    <subcellularLocation>
        <location evidence="1">Membrane</location>
        <topology evidence="1">Multi-pass membrane protein</topology>
    </subcellularLocation>
</comment>